<protein>
    <submittedName>
        <fullName evidence="2">R.Pab1 family restriction endonuclease</fullName>
    </submittedName>
</protein>
<proteinExistence type="predicted"/>
<sequence>MRISKLEDNKIYIEIPLTSQSGKARVKIRNSFYEYGLPTATKQNPFSQKHYIEWQIGYDADKSDRDKMKLTSLKNTEFIGANGKNKALYELSEYLFYFVKWKIISIDEINDILSFLENINKNNFLDSNFQILRSHPIQRNILGIDFYCSEVRYPLLVHKFDNFDILVEIIIREKQRAIGSQPMLYVCFPITQLVPFKNKSALLGRVAETKEFAYLVLDSKDKQFLLESFKIFGILSPSHNYDIIQILNIIKNIT</sequence>
<dbReference type="GO" id="GO:0004519">
    <property type="term" value="F:endonuclease activity"/>
    <property type="evidence" value="ECO:0007669"/>
    <property type="project" value="UniProtKB-KW"/>
</dbReference>
<dbReference type="Pfam" id="PF09522">
    <property type="entry name" value="RE_R_Pab1"/>
    <property type="match status" value="1"/>
</dbReference>
<dbReference type="AlphaFoldDB" id="A0A5C8CJ52"/>
<evidence type="ECO:0000313" key="2">
    <source>
        <dbReference type="EMBL" id="TXJ13319.1"/>
    </source>
</evidence>
<evidence type="ECO:0000259" key="1">
    <source>
        <dbReference type="Pfam" id="PF09522"/>
    </source>
</evidence>
<keyword evidence="2" id="KW-0540">Nuclease</keyword>
<organism evidence="2 3">
    <name type="scientific">Brachyspira aalborgi</name>
    <dbReference type="NCBI Taxonomy" id="29522"/>
    <lineage>
        <taxon>Bacteria</taxon>
        <taxon>Pseudomonadati</taxon>
        <taxon>Spirochaetota</taxon>
        <taxon>Spirochaetia</taxon>
        <taxon>Brachyspirales</taxon>
        <taxon>Brachyspiraceae</taxon>
        <taxon>Brachyspira</taxon>
    </lineage>
</organism>
<keyword evidence="2" id="KW-0378">Hydrolase</keyword>
<reference evidence="2 3" key="1">
    <citation type="journal article" date="1992" name="Lakartidningen">
        <title>[Penicillin V and not amoxicillin is the first choice preparation in acute otitis].</title>
        <authorList>
            <person name="Kamme C."/>
            <person name="Lundgren K."/>
            <person name="Prellner K."/>
        </authorList>
    </citation>
    <scope>NUCLEOTIDE SEQUENCE [LARGE SCALE GENOMIC DNA]</scope>
    <source>
        <strain evidence="2 3">W1</strain>
    </source>
</reference>
<feature type="domain" description="Restriction endonuclease type II Pab1" evidence="1">
    <location>
        <begin position="137"/>
        <end position="249"/>
    </location>
</feature>
<dbReference type="Proteomes" id="UP000325116">
    <property type="component" value="Unassembled WGS sequence"/>
</dbReference>
<keyword evidence="2" id="KW-0255">Endonuclease</keyword>
<comment type="caution">
    <text evidence="2">The sequence shown here is derived from an EMBL/GenBank/DDBJ whole genome shotgun (WGS) entry which is preliminary data.</text>
</comment>
<evidence type="ECO:0000313" key="3">
    <source>
        <dbReference type="Proteomes" id="UP000325116"/>
    </source>
</evidence>
<dbReference type="InterPro" id="IPR018576">
    <property type="entry name" value="Restrct_endonuc_II_Pab1"/>
</dbReference>
<gene>
    <name evidence="2" type="ORF">EPJ80_00810</name>
</gene>
<accession>A0A5C8CJ52</accession>
<dbReference type="RefSeq" id="WP_147757520.1">
    <property type="nucleotide sequence ID" value="NZ_SAXT01000001.1"/>
</dbReference>
<name>A0A5C8CJ52_9SPIR</name>
<dbReference type="EMBL" id="SAXT01000001">
    <property type="protein sequence ID" value="TXJ13319.1"/>
    <property type="molecule type" value="Genomic_DNA"/>
</dbReference>